<dbReference type="Gene3D" id="1.10.630.10">
    <property type="entry name" value="Cytochrome P450"/>
    <property type="match status" value="1"/>
</dbReference>
<evidence type="ECO:0000256" key="1">
    <source>
        <dbReference type="ARBA" id="ARBA00010617"/>
    </source>
</evidence>
<accession>A0AA88XKJ1</accession>
<keyword evidence="7" id="KW-1185">Reference proteome</keyword>
<gene>
    <name evidence="6" type="ORF">FSP39_004685</name>
</gene>
<proteinExistence type="inferred from homology"/>
<evidence type="ECO:0000313" key="6">
    <source>
        <dbReference type="EMBL" id="KAK3082765.1"/>
    </source>
</evidence>
<dbReference type="GO" id="GO:0020037">
    <property type="term" value="F:heme binding"/>
    <property type="evidence" value="ECO:0007669"/>
    <property type="project" value="InterPro"/>
</dbReference>
<feature type="binding site" description="axial binding residue" evidence="4">
    <location>
        <position position="376"/>
    </location>
    <ligand>
        <name>heme</name>
        <dbReference type="ChEBI" id="CHEBI:30413"/>
    </ligand>
    <ligandPart>
        <name>Fe</name>
        <dbReference type="ChEBI" id="CHEBI:18248"/>
    </ligandPart>
</feature>
<dbReference type="InterPro" id="IPR036396">
    <property type="entry name" value="Cyt_P450_sf"/>
</dbReference>
<comment type="cofactor">
    <cofactor evidence="4">
        <name>heme</name>
        <dbReference type="ChEBI" id="CHEBI:30413"/>
    </cofactor>
</comment>
<reference evidence="6" key="1">
    <citation type="submission" date="2019-08" db="EMBL/GenBank/DDBJ databases">
        <title>The improved chromosome-level genome for the pearl oyster Pinctada fucata martensii using PacBio sequencing and Hi-C.</title>
        <authorList>
            <person name="Zheng Z."/>
        </authorList>
    </citation>
    <scope>NUCLEOTIDE SEQUENCE</scope>
    <source>
        <strain evidence="6">ZZ-2019</strain>
        <tissue evidence="6">Adductor muscle</tissue>
    </source>
</reference>
<feature type="non-terminal residue" evidence="6">
    <location>
        <position position="1"/>
    </location>
</feature>
<keyword evidence="5" id="KW-0503">Monooxygenase</keyword>
<dbReference type="AlphaFoldDB" id="A0AA88XKJ1"/>
<organism evidence="6 7">
    <name type="scientific">Pinctada imbricata</name>
    <name type="common">Atlantic pearl-oyster</name>
    <name type="synonym">Pinctada martensii</name>
    <dbReference type="NCBI Taxonomy" id="66713"/>
    <lineage>
        <taxon>Eukaryota</taxon>
        <taxon>Metazoa</taxon>
        <taxon>Spiralia</taxon>
        <taxon>Lophotrochozoa</taxon>
        <taxon>Mollusca</taxon>
        <taxon>Bivalvia</taxon>
        <taxon>Autobranchia</taxon>
        <taxon>Pteriomorphia</taxon>
        <taxon>Pterioida</taxon>
        <taxon>Pterioidea</taxon>
        <taxon>Pteriidae</taxon>
        <taxon>Pinctada</taxon>
    </lineage>
</organism>
<protein>
    <submittedName>
        <fullName evidence="6">Uncharacterized protein</fullName>
    </submittedName>
</protein>
<name>A0AA88XKJ1_PINIB</name>
<evidence type="ECO:0000256" key="4">
    <source>
        <dbReference type="PIRSR" id="PIRSR602403-1"/>
    </source>
</evidence>
<evidence type="ECO:0000256" key="2">
    <source>
        <dbReference type="ARBA" id="ARBA00022723"/>
    </source>
</evidence>
<dbReference type="InterPro" id="IPR001128">
    <property type="entry name" value="Cyt_P450"/>
</dbReference>
<dbReference type="Proteomes" id="UP001186944">
    <property type="component" value="Unassembled WGS sequence"/>
</dbReference>
<keyword evidence="2 4" id="KW-0479">Metal-binding</keyword>
<comment type="caution">
    <text evidence="6">The sequence shown here is derived from an EMBL/GenBank/DDBJ whole genome shotgun (WGS) entry which is preliminary data.</text>
</comment>
<dbReference type="PRINTS" id="PR00385">
    <property type="entry name" value="P450"/>
</dbReference>
<dbReference type="Pfam" id="PF00067">
    <property type="entry name" value="p450"/>
    <property type="match status" value="1"/>
</dbReference>
<evidence type="ECO:0000313" key="7">
    <source>
        <dbReference type="Proteomes" id="UP001186944"/>
    </source>
</evidence>
<dbReference type="PRINTS" id="PR00465">
    <property type="entry name" value="EP450IV"/>
</dbReference>
<evidence type="ECO:0000256" key="3">
    <source>
        <dbReference type="ARBA" id="ARBA00023004"/>
    </source>
</evidence>
<dbReference type="CDD" id="cd20659">
    <property type="entry name" value="CYP4B_4F-like"/>
    <property type="match status" value="1"/>
</dbReference>
<dbReference type="InterPro" id="IPR050196">
    <property type="entry name" value="Cytochrome_P450_Monoox"/>
</dbReference>
<dbReference type="PROSITE" id="PS00086">
    <property type="entry name" value="CYTOCHROME_P450"/>
    <property type="match status" value="1"/>
</dbReference>
<comment type="similarity">
    <text evidence="1 5">Belongs to the cytochrome P450 family.</text>
</comment>
<dbReference type="GO" id="GO:0004497">
    <property type="term" value="F:monooxygenase activity"/>
    <property type="evidence" value="ECO:0007669"/>
    <property type="project" value="UniProtKB-KW"/>
</dbReference>
<dbReference type="PANTHER" id="PTHR24291:SF201">
    <property type="entry name" value="CYTOCHROME P450, FAMILY 4, SUBFAMILY B, POLYPEPTIDE 7"/>
    <property type="match status" value="1"/>
</dbReference>
<dbReference type="InterPro" id="IPR017972">
    <property type="entry name" value="Cyt_P450_CS"/>
</dbReference>
<sequence>FPRLARAWLGPVLPMIMLVHPETVKMILRTSEPKALRTYRFLEPWIGDGLLLSGGEKWRRNRRLLTPAFHFDILRPYQRLNNQISDVLLKKLSDFCDRDEYFEVFSEISMYTLDVITQCAFSYKTECQIVGEQHPYIRAISELVDLATERFFKPWLHVDLIYFLTRDGRRFKCNCDYVHKVAEEMIVKRRKELKEKDFVDTKRHLDFLDILLKAQDENGEGLSNLEIRNEVDTFMFEGHDTTASAISWTLFSIAENKSIQKRLQSEIDKVLEGRESDEILWEDLPNLPYLTMCVKEGMRCHCPVPFIQRETTQELEIDGLVIPPGTMVNVIIYNIHHNAQVWEDSTTFDPDRFLPENVEKRDPYAFVPFSAGPRNCIGQHFAMHEMKTVIARILRRFDLSLDPNHIVKKKETLVMRSEDGIFMKASPRK</sequence>
<keyword evidence="3 4" id="KW-0408">Iron</keyword>
<dbReference type="PANTHER" id="PTHR24291">
    <property type="entry name" value="CYTOCHROME P450 FAMILY 4"/>
    <property type="match status" value="1"/>
</dbReference>
<evidence type="ECO:0000256" key="5">
    <source>
        <dbReference type="RuleBase" id="RU000461"/>
    </source>
</evidence>
<dbReference type="GO" id="GO:0016705">
    <property type="term" value="F:oxidoreductase activity, acting on paired donors, with incorporation or reduction of molecular oxygen"/>
    <property type="evidence" value="ECO:0007669"/>
    <property type="project" value="InterPro"/>
</dbReference>
<keyword evidence="5" id="KW-0560">Oxidoreductase</keyword>
<keyword evidence="4 5" id="KW-0349">Heme</keyword>
<dbReference type="EMBL" id="VSWD01000014">
    <property type="protein sequence ID" value="KAK3082765.1"/>
    <property type="molecule type" value="Genomic_DNA"/>
</dbReference>
<dbReference type="InterPro" id="IPR002403">
    <property type="entry name" value="Cyt_P450_E_grp-IV"/>
</dbReference>
<dbReference type="SUPFAM" id="SSF48264">
    <property type="entry name" value="Cytochrome P450"/>
    <property type="match status" value="1"/>
</dbReference>
<dbReference type="GO" id="GO:0005506">
    <property type="term" value="F:iron ion binding"/>
    <property type="evidence" value="ECO:0007669"/>
    <property type="project" value="InterPro"/>
</dbReference>